<organism evidence="1 2">
    <name type="scientific">Pseudohongiella nitratireducens</name>
    <dbReference type="NCBI Taxonomy" id="1768907"/>
    <lineage>
        <taxon>Bacteria</taxon>
        <taxon>Pseudomonadati</taxon>
        <taxon>Pseudomonadota</taxon>
        <taxon>Gammaproteobacteria</taxon>
        <taxon>Pseudomonadales</taxon>
        <taxon>Pseudohongiellaceae</taxon>
        <taxon>Pseudohongiella</taxon>
    </lineage>
</organism>
<gene>
    <name evidence="1" type="ORF">GCM10011403_28680</name>
</gene>
<sequence>MVAELSDKPDAFVSDFYRLVYINKVKIGLRAMWPSSIPHHGGDTWNSYNGEHPPTHPAMTLCT</sequence>
<dbReference type="Proteomes" id="UP000627715">
    <property type="component" value="Unassembled WGS sequence"/>
</dbReference>
<comment type="caution">
    <text evidence="1">The sequence shown here is derived from an EMBL/GenBank/DDBJ whole genome shotgun (WGS) entry which is preliminary data.</text>
</comment>
<dbReference type="AlphaFoldDB" id="A0A916VKC1"/>
<keyword evidence="2" id="KW-1185">Reference proteome</keyword>
<dbReference type="EMBL" id="BMIY01000014">
    <property type="protein sequence ID" value="GFZ83334.1"/>
    <property type="molecule type" value="Genomic_DNA"/>
</dbReference>
<evidence type="ECO:0000313" key="1">
    <source>
        <dbReference type="EMBL" id="GFZ83334.1"/>
    </source>
</evidence>
<evidence type="ECO:0000313" key="2">
    <source>
        <dbReference type="Proteomes" id="UP000627715"/>
    </source>
</evidence>
<protein>
    <submittedName>
        <fullName evidence="1">Uncharacterized protein</fullName>
    </submittedName>
</protein>
<accession>A0A916VKC1</accession>
<proteinExistence type="predicted"/>
<reference evidence="1" key="2">
    <citation type="submission" date="2020-09" db="EMBL/GenBank/DDBJ databases">
        <authorList>
            <person name="Sun Q."/>
            <person name="Zhou Y."/>
        </authorList>
    </citation>
    <scope>NUCLEOTIDE SEQUENCE</scope>
    <source>
        <strain evidence="1">CGMCC 1.15425</strain>
    </source>
</reference>
<name>A0A916VKC1_9GAMM</name>
<reference evidence="1" key="1">
    <citation type="journal article" date="2014" name="Int. J. Syst. Evol. Microbiol.">
        <title>Complete genome sequence of Corynebacterium casei LMG S-19264T (=DSM 44701T), isolated from a smear-ripened cheese.</title>
        <authorList>
            <consortium name="US DOE Joint Genome Institute (JGI-PGF)"/>
            <person name="Walter F."/>
            <person name="Albersmeier A."/>
            <person name="Kalinowski J."/>
            <person name="Ruckert C."/>
        </authorList>
    </citation>
    <scope>NUCLEOTIDE SEQUENCE</scope>
    <source>
        <strain evidence="1">CGMCC 1.15425</strain>
    </source>
</reference>